<evidence type="ECO:0000259" key="1">
    <source>
        <dbReference type="SMART" id="SM00857"/>
    </source>
</evidence>
<dbReference type="InterPro" id="IPR036162">
    <property type="entry name" value="Resolvase-like_N_sf"/>
</dbReference>
<dbReference type="EMBL" id="JAUSZS010000007">
    <property type="protein sequence ID" value="MDQ0936002.1"/>
    <property type="molecule type" value="Genomic_DNA"/>
</dbReference>
<name>A0ABU0RXW9_9ACTN</name>
<dbReference type="SMART" id="SM00857">
    <property type="entry name" value="Resolvase"/>
    <property type="match status" value="1"/>
</dbReference>
<dbReference type="InterPro" id="IPR006119">
    <property type="entry name" value="Resolv_N"/>
</dbReference>
<proteinExistence type="predicted"/>
<reference evidence="2 3" key="1">
    <citation type="submission" date="2023-07" db="EMBL/GenBank/DDBJ databases">
        <title>Comparative genomics of wheat-associated soil bacteria to identify genetic determinants of phenazine resistance.</title>
        <authorList>
            <person name="Mouncey N."/>
        </authorList>
    </citation>
    <scope>NUCLEOTIDE SEQUENCE [LARGE SCALE GENOMIC DNA]</scope>
    <source>
        <strain evidence="2 3">W2I16</strain>
    </source>
</reference>
<accession>A0ABU0RXW9</accession>
<dbReference type="SUPFAM" id="SSF53041">
    <property type="entry name" value="Resolvase-like"/>
    <property type="match status" value="1"/>
</dbReference>
<comment type="caution">
    <text evidence="2">The sequence shown here is derived from an EMBL/GenBank/DDBJ whole genome shotgun (WGS) entry which is preliminary data.</text>
</comment>
<dbReference type="Pfam" id="PF00239">
    <property type="entry name" value="Resolvase"/>
    <property type="match status" value="1"/>
</dbReference>
<dbReference type="PANTHER" id="PTHR30461:SF23">
    <property type="entry name" value="DNA RECOMBINASE-RELATED"/>
    <property type="match status" value="1"/>
</dbReference>
<dbReference type="Pfam" id="PF13408">
    <property type="entry name" value="Zn_ribbon_recom"/>
    <property type="match status" value="1"/>
</dbReference>
<dbReference type="InterPro" id="IPR050639">
    <property type="entry name" value="SSR_resolvase"/>
</dbReference>
<gene>
    <name evidence="2" type="ORF">QFZ49_005974</name>
</gene>
<feature type="domain" description="Resolvase/invertase-type recombinase catalytic" evidence="1">
    <location>
        <begin position="10"/>
        <end position="158"/>
    </location>
</feature>
<dbReference type="Gene3D" id="3.90.1750.20">
    <property type="entry name" value="Putative Large Serine Recombinase, Chain B, Domain 2"/>
    <property type="match status" value="1"/>
</dbReference>
<dbReference type="Gene3D" id="3.40.50.1390">
    <property type="entry name" value="Resolvase, N-terminal catalytic domain"/>
    <property type="match status" value="1"/>
</dbReference>
<protein>
    <submittedName>
        <fullName evidence="2">Site-specific DNA recombinase</fullName>
    </submittedName>
</protein>
<dbReference type="CDD" id="cd00338">
    <property type="entry name" value="Ser_Recombinase"/>
    <property type="match status" value="1"/>
</dbReference>
<dbReference type="Pfam" id="PF07508">
    <property type="entry name" value="Recombinase"/>
    <property type="match status" value="1"/>
</dbReference>
<dbReference type="RefSeq" id="WP_307629436.1">
    <property type="nucleotide sequence ID" value="NZ_JAUSZS010000007.1"/>
</dbReference>
<dbReference type="InterPro" id="IPR025827">
    <property type="entry name" value="Zn_ribbon_recom_dom"/>
</dbReference>
<dbReference type="Proteomes" id="UP001223072">
    <property type="component" value="Unassembled WGS sequence"/>
</dbReference>
<evidence type="ECO:0000313" key="2">
    <source>
        <dbReference type="EMBL" id="MDQ0936002.1"/>
    </source>
</evidence>
<evidence type="ECO:0000313" key="3">
    <source>
        <dbReference type="Proteomes" id="UP001223072"/>
    </source>
</evidence>
<dbReference type="InterPro" id="IPR038109">
    <property type="entry name" value="DNA_bind_recomb_sf"/>
</dbReference>
<sequence>MKADINSIIVAPYARISDTDEERAPGLDRQLRTVLPLIETRGGTATREYIDNDKSAYKPEVIRDEGFEPWLQDFTAGRNDGIAGWDLDRIFRQPSDLERVIKAYCHAYFKEGRVKPVLWLPSMSIDLTDEDGQMVARMLVNIANHSSAKTVKRVTNFYRDEALKGNIFSNYPAFYRNKDGSINEDRATITHKAIANVFAGIRPTAIAEEWRSKGITTARGGRATGETVRRILIAPGIAGLAVYKKEVLLDEDGQYIKRHDGGLIDVPTWEALCELLKSKPDRRRPTRALLSRVLRCGRCGSKLVRAPKGDRYFTYNCQSKDAGGCAGLGISGPRLDQQITDLVLSYLDQPIETPESESAPDTARLDEVTAKIAELMAAYRAGEMSGSIVFPSIKELEDEQKKLRSQVAQHTRKAKQVTSAAEEWPTLALDRKQAILEELFEAIVIAPAEGVREKGRQTTYNENRVTVVWRQPITS</sequence>
<dbReference type="InterPro" id="IPR011109">
    <property type="entry name" value="DNA_bind_recombinase_dom"/>
</dbReference>
<organism evidence="2 3">
    <name type="scientific">Streptomyces turgidiscabies</name>
    <dbReference type="NCBI Taxonomy" id="85558"/>
    <lineage>
        <taxon>Bacteria</taxon>
        <taxon>Bacillati</taxon>
        <taxon>Actinomycetota</taxon>
        <taxon>Actinomycetes</taxon>
        <taxon>Kitasatosporales</taxon>
        <taxon>Streptomycetaceae</taxon>
        <taxon>Streptomyces</taxon>
    </lineage>
</organism>
<dbReference type="PANTHER" id="PTHR30461">
    <property type="entry name" value="DNA-INVERTASE FROM LAMBDOID PROPHAGE"/>
    <property type="match status" value="1"/>
</dbReference>
<keyword evidence="3" id="KW-1185">Reference proteome</keyword>